<dbReference type="AlphaFoldDB" id="A0A1H0BGI3"/>
<keyword evidence="1" id="KW-0472">Membrane</keyword>
<accession>A0A1H0BGI3</accession>
<name>A0A1H0BGI3_9RHOB</name>
<keyword evidence="1" id="KW-1133">Transmembrane helix</keyword>
<gene>
    <name evidence="2" type="ORF">SAMN05444142_101658</name>
</gene>
<feature type="transmembrane region" description="Helical" evidence="1">
    <location>
        <begin position="28"/>
        <end position="55"/>
    </location>
</feature>
<evidence type="ECO:0000256" key="1">
    <source>
        <dbReference type="SAM" id="Phobius"/>
    </source>
</evidence>
<dbReference type="Proteomes" id="UP000324252">
    <property type="component" value="Unassembled WGS sequence"/>
</dbReference>
<dbReference type="RefSeq" id="WP_149786464.1">
    <property type="nucleotide sequence ID" value="NZ_FNIO01000001.1"/>
</dbReference>
<reference evidence="2 3" key="1">
    <citation type="submission" date="2016-11" db="EMBL/GenBank/DDBJ databases">
        <authorList>
            <person name="Varghese N."/>
            <person name="Submissions S."/>
        </authorList>
    </citation>
    <scope>NUCLEOTIDE SEQUENCE [LARGE SCALE GENOMIC DNA]</scope>
    <source>
        <strain evidence="2 3">DSM 29620</strain>
    </source>
</reference>
<evidence type="ECO:0000313" key="3">
    <source>
        <dbReference type="Proteomes" id="UP000324252"/>
    </source>
</evidence>
<evidence type="ECO:0000313" key="2">
    <source>
        <dbReference type="EMBL" id="SHJ56642.1"/>
    </source>
</evidence>
<dbReference type="EMBL" id="FQZZ01000001">
    <property type="protein sequence ID" value="SHJ56642.1"/>
    <property type="molecule type" value="Genomic_DNA"/>
</dbReference>
<protein>
    <recommendedName>
        <fullName evidence="4">Histidinol phosphate aminotransferase</fullName>
    </recommendedName>
</protein>
<proteinExistence type="predicted"/>
<keyword evidence="1" id="KW-0812">Transmembrane</keyword>
<evidence type="ECO:0008006" key="4">
    <source>
        <dbReference type="Google" id="ProtNLM"/>
    </source>
</evidence>
<sequence>MRDHRLNHRLKKAPDFTNAALVMGFVNLLWVFALLWALFGFAVVALVAFGLNALIGRVARARSG</sequence>
<organism evidence="2 3">
    <name type="scientific">Lutimaribacter pacificus</name>
    <dbReference type="NCBI Taxonomy" id="391948"/>
    <lineage>
        <taxon>Bacteria</taxon>
        <taxon>Pseudomonadati</taxon>
        <taxon>Pseudomonadota</taxon>
        <taxon>Alphaproteobacteria</taxon>
        <taxon>Rhodobacterales</taxon>
        <taxon>Roseobacteraceae</taxon>
        <taxon>Lutimaribacter</taxon>
    </lineage>
</organism>
<keyword evidence="3" id="KW-1185">Reference proteome</keyword>